<evidence type="ECO:0000313" key="3">
    <source>
        <dbReference type="Proteomes" id="UP000235579"/>
    </source>
</evidence>
<dbReference type="EMBL" id="MDBP01000113">
    <property type="protein sequence ID" value="PMP08106.1"/>
    <property type="molecule type" value="Genomic_DNA"/>
</dbReference>
<dbReference type="InterPro" id="IPR036890">
    <property type="entry name" value="HATPase_C_sf"/>
</dbReference>
<name>A0A2N7NBK0_9VIBR</name>
<dbReference type="EMBL" id="SYVV01000004">
    <property type="protein sequence ID" value="TKG36731.1"/>
    <property type="molecule type" value="Genomic_DNA"/>
</dbReference>
<sequence length="426" mass="48625">MVVETQIDASPTKEFFIEMLTRDIPLDRSILDLIDNSVDAAKSNGTKDPEIRITMNEDKFLIWDNCGGIPLKIAKDYAFRFGRPKERENTSFSVGQFGVGMKRTLFKLGNSFRVMSNSENNPFSVDVDVQQWKGLDEWKFNFTEQIAESLRCGETIIEVNDLFPSVSDQFNLENFVYILGRECSVAHFKSINSGLKIYINDKLVDNFEIKLKSSEELKPVNFNFEKSTVKVKITAGISERSLKDGGWYIVCNGRLISSAEQTTISGWRLDGIPQYHPDYAFFRGIVEFEADDSSLLPWTTTKTGVDKDNFIYKAALFEMKKVMREVIPFLRLRAKEDKDFKDNYIECKPLNDAIEVAPLLLTGDISDEVSFTFPEPAIRKAKPSEATIQYKVSLEQLSAVKKSLGVTTNYEVGEETFKYYVQYECD</sequence>
<dbReference type="SUPFAM" id="SSF55874">
    <property type="entry name" value="ATPase domain of HSP90 chaperone/DNA topoisomerase II/histidine kinase"/>
    <property type="match status" value="1"/>
</dbReference>
<keyword evidence="2" id="KW-0067">ATP-binding</keyword>
<evidence type="ECO:0000313" key="1">
    <source>
        <dbReference type="EMBL" id="PMP08106.1"/>
    </source>
</evidence>
<evidence type="ECO:0000313" key="4">
    <source>
        <dbReference type="Proteomes" id="UP000308018"/>
    </source>
</evidence>
<dbReference type="Gene3D" id="3.30.565.10">
    <property type="entry name" value="Histidine kinase-like ATPase, C-terminal domain"/>
    <property type="match status" value="1"/>
</dbReference>
<accession>A0A2N7NBK0</accession>
<dbReference type="Pfam" id="PF13589">
    <property type="entry name" value="HATPase_c_3"/>
    <property type="match status" value="1"/>
</dbReference>
<proteinExistence type="predicted"/>
<dbReference type="AlphaFoldDB" id="A0A2N7NBK0"/>
<dbReference type="GO" id="GO:0005524">
    <property type="term" value="F:ATP binding"/>
    <property type="evidence" value="ECO:0007669"/>
    <property type="project" value="UniProtKB-KW"/>
</dbReference>
<reference evidence="1" key="3">
    <citation type="journal article" date="2018" name="Nature">
        <title>A major lineage of non-tailed dsDNA viruses as unrecognized killers of marine bacteria.</title>
        <authorList>
            <person name="Kauffman K.M."/>
            <person name="Hussain F.A."/>
            <person name="Yang J."/>
            <person name="Arevalo P."/>
            <person name="Brown J.M."/>
            <person name="Chang W.K."/>
            <person name="VanInsberghe D."/>
            <person name="Elsherbini J."/>
            <person name="Sharma R.S."/>
            <person name="Cutler M.B."/>
            <person name="Kelly L."/>
            <person name="Polz M.F."/>
        </authorList>
    </citation>
    <scope>NUCLEOTIDE SEQUENCE</scope>
    <source>
        <strain evidence="1">10N.222.48.A2</strain>
    </source>
</reference>
<keyword evidence="2" id="KW-0547">Nucleotide-binding</keyword>
<reference evidence="2 4" key="4">
    <citation type="submission" date="2019-04" db="EMBL/GenBank/DDBJ databases">
        <title>A reverse ecology approach based on a biological definition of microbial populations.</title>
        <authorList>
            <person name="Arevalo P."/>
            <person name="Vaninsberghe D."/>
            <person name="Elsherbini J."/>
            <person name="Gore J."/>
            <person name="Polz M."/>
        </authorList>
    </citation>
    <scope>NUCLEOTIDE SEQUENCE [LARGE SCALE GENOMIC DNA]</scope>
    <source>
        <strain evidence="2 4">10N.222.45.A8</strain>
    </source>
</reference>
<evidence type="ECO:0000313" key="2">
    <source>
        <dbReference type="EMBL" id="TKG36731.1"/>
    </source>
</evidence>
<gene>
    <name evidence="1" type="ORF">BCS92_03325</name>
    <name evidence="2" type="ORF">FC057_02275</name>
</gene>
<dbReference type="RefSeq" id="WP_017104395.1">
    <property type="nucleotide sequence ID" value="NZ_MDBP01000113.1"/>
</dbReference>
<dbReference type="Proteomes" id="UP000308018">
    <property type="component" value="Unassembled WGS sequence"/>
</dbReference>
<dbReference type="Proteomes" id="UP000235579">
    <property type="component" value="Unassembled WGS sequence"/>
</dbReference>
<reference evidence="1" key="2">
    <citation type="submission" date="2016-07" db="EMBL/GenBank/DDBJ databases">
        <authorList>
            <person name="Wan K."/>
            <person name="Booth B."/>
            <person name="Spirohn K."/>
            <person name="Hao T."/>
            <person name="Hu Y."/>
            <person name="Calderwood M."/>
            <person name="Hill D."/>
            <person name="Mohr S."/>
            <person name="Vidal M."/>
            <person name="Celniker S."/>
            <person name="Perrimon N."/>
        </authorList>
    </citation>
    <scope>NUCLEOTIDE SEQUENCE</scope>
    <source>
        <strain evidence="1">10N.222.48.A2</strain>
    </source>
</reference>
<protein>
    <submittedName>
        <fullName evidence="2">ATP-binding protein</fullName>
    </submittedName>
</protein>
<organism evidence="1 3">
    <name type="scientific">Vibrio tasmaniensis</name>
    <dbReference type="NCBI Taxonomy" id="212663"/>
    <lineage>
        <taxon>Bacteria</taxon>
        <taxon>Pseudomonadati</taxon>
        <taxon>Pseudomonadota</taxon>
        <taxon>Gammaproteobacteria</taxon>
        <taxon>Vibrionales</taxon>
        <taxon>Vibrionaceae</taxon>
        <taxon>Vibrio</taxon>
    </lineage>
</organism>
<comment type="caution">
    <text evidence="1">The sequence shown here is derived from an EMBL/GenBank/DDBJ whole genome shotgun (WGS) entry which is preliminary data.</text>
</comment>
<reference evidence="3" key="1">
    <citation type="submission" date="2016-07" db="EMBL/GenBank/DDBJ databases">
        <title>Nontailed viruses are major unrecognized killers of bacteria in the ocean.</title>
        <authorList>
            <person name="Kauffman K."/>
            <person name="Hussain F."/>
            <person name="Yang J."/>
            <person name="Arevalo P."/>
            <person name="Brown J."/>
            <person name="Cutler M."/>
            <person name="Kelly L."/>
            <person name="Polz M.F."/>
        </authorList>
    </citation>
    <scope>NUCLEOTIDE SEQUENCE [LARGE SCALE GENOMIC DNA]</scope>
    <source>
        <strain evidence="3">10N.222.48.A2</strain>
    </source>
</reference>